<evidence type="ECO:0000256" key="2">
    <source>
        <dbReference type="ARBA" id="ARBA00010617"/>
    </source>
</evidence>
<comment type="pathway">
    <text evidence="13">Steroid metabolism; cholesterol degradation.</text>
</comment>
<keyword evidence="20" id="KW-1185">Reference proteome</keyword>
<evidence type="ECO:0000256" key="15">
    <source>
        <dbReference type="ARBA" id="ARBA00079588"/>
    </source>
</evidence>
<dbReference type="KEGG" id="mhev:MHEL_23060"/>
<dbReference type="InterPro" id="IPR036396">
    <property type="entry name" value="Cyt_P450_sf"/>
</dbReference>
<keyword evidence="8 18" id="KW-0408">Iron</keyword>
<dbReference type="GO" id="GO:0016705">
    <property type="term" value="F:oxidoreductase activity, acting on paired donors, with incorporation or reduction of molecular oxygen"/>
    <property type="evidence" value="ECO:0007669"/>
    <property type="project" value="InterPro"/>
</dbReference>
<dbReference type="SUPFAM" id="SSF48264">
    <property type="entry name" value="Cytochrome P450"/>
    <property type="match status" value="1"/>
</dbReference>
<evidence type="ECO:0000256" key="4">
    <source>
        <dbReference type="ARBA" id="ARBA00022617"/>
    </source>
</evidence>
<evidence type="ECO:0000256" key="16">
    <source>
        <dbReference type="ARBA" id="ARBA00082981"/>
    </source>
</evidence>
<dbReference type="GO" id="GO:0005506">
    <property type="term" value="F:iron ion binding"/>
    <property type="evidence" value="ECO:0007669"/>
    <property type="project" value="InterPro"/>
</dbReference>
<dbReference type="InterPro" id="IPR001128">
    <property type="entry name" value="Cyt_P450"/>
</dbReference>
<dbReference type="Gene3D" id="1.10.630.10">
    <property type="entry name" value="Cytochrome P450"/>
    <property type="match status" value="1"/>
</dbReference>
<dbReference type="PANTHER" id="PTHR46696">
    <property type="entry name" value="P450, PUTATIVE (EUROFUNG)-RELATED"/>
    <property type="match status" value="1"/>
</dbReference>
<evidence type="ECO:0000256" key="5">
    <source>
        <dbReference type="ARBA" id="ARBA00022723"/>
    </source>
</evidence>
<evidence type="ECO:0000256" key="12">
    <source>
        <dbReference type="ARBA" id="ARBA00023221"/>
    </source>
</evidence>
<dbReference type="PANTHER" id="PTHR46696:SF1">
    <property type="entry name" value="CYTOCHROME P450 YJIB-RELATED"/>
    <property type="match status" value="1"/>
</dbReference>
<evidence type="ECO:0000256" key="14">
    <source>
        <dbReference type="ARBA" id="ARBA00070775"/>
    </source>
</evidence>
<evidence type="ECO:0000256" key="7">
    <source>
        <dbReference type="ARBA" id="ARBA00023002"/>
    </source>
</evidence>
<dbReference type="AlphaFoldDB" id="A0A7I7T5I0"/>
<evidence type="ECO:0000256" key="8">
    <source>
        <dbReference type="ARBA" id="ARBA00023004"/>
    </source>
</evidence>
<dbReference type="InterPro" id="IPR017972">
    <property type="entry name" value="Cyt_P450_CS"/>
</dbReference>
<gene>
    <name evidence="19" type="ORF">MHEL_23060</name>
</gene>
<dbReference type="PRINTS" id="PR00359">
    <property type="entry name" value="BP450"/>
</dbReference>
<evidence type="ECO:0000256" key="10">
    <source>
        <dbReference type="ARBA" id="ARBA00023098"/>
    </source>
</evidence>
<keyword evidence="11" id="KW-1207">Sterol metabolism</keyword>
<keyword evidence="5 18" id="KW-0479">Metal-binding</keyword>
<evidence type="ECO:0000256" key="1">
    <source>
        <dbReference type="ARBA" id="ARBA00001971"/>
    </source>
</evidence>
<keyword evidence="6" id="KW-0442">Lipid degradation</keyword>
<evidence type="ECO:0000256" key="11">
    <source>
        <dbReference type="ARBA" id="ARBA00023166"/>
    </source>
</evidence>
<evidence type="ECO:0000256" key="17">
    <source>
        <dbReference type="ARBA" id="ARBA00083909"/>
    </source>
</evidence>
<comment type="similarity">
    <text evidence="2 18">Belongs to the cytochrome P450 family.</text>
</comment>
<protein>
    <recommendedName>
        <fullName evidence="14">Steroid C26-monooxygenase</fullName>
    </recommendedName>
    <alternativeName>
        <fullName evidence="15">Cholest-4-en-3-one C26-monooxygenase</fullName>
    </alternativeName>
    <alternativeName>
        <fullName evidence="17">Cholesterol C26-monooxygenase</fullName>
    </alternativeName>
    <alternativeName>
        <fullName evidence="16">Steroid C27-monooxygenase</fullName>
    </alternativeName>
</protein>
<dbReference type="Pfam" id="PF00067">
    <property type="entry name" value="p450"/>
    <property type="match status" value="1"/>
</dbReference>
<dbReference type="PRINTS" id="PR00385">
    <property type="entry name" value="P450"/>
</dbReference>
<dbReference type="EMBL" id="AP022596">
    <property type="protein sequence ID" value="BBY64063.1"/>
    <property type="molecule type" value="Genomic_DNA"/>
</dbReference>
<evidence type="ECO:0000313" key="20">
    <source>
        <dbReference type="Proteomes" id="UP000467148"/>
    </source>
</evidence>
<dbReference type="InterPro" id="IPR002397">
    <property type="entry name" value="Cyt_P450_B"/>
</dbReference>
<dbReference type="GO" id="GO:0004497">
    <property type="term" value="F:monooxygenase activity"/>
    <property type="evidence" value="ECO:0007669"/>
    <property type="project" value="UniProtKB-KW"/>
</dbReference>
<dbReference type="GO" id="GO:0020037">
    <property type="term" value="F:heme binding"/>
    <property type="evidence" value="ECO:0007669"/>
    <property type="project" value="InterPro"/>
</dbReference>
<keyword evidence="12" id="KW-0753">Steroid metabolism</keyword>
<evidence type="ECO:0000256" key="9">
    <source>
        <dbReference type="ARBA" id="ARBA00023033"/>
    </source>
</evidence>
<proteinExistence type="inferred from homology"/>
<sequence>MTIQPVRSCINVFDAGLPSLAYDHLRDPDEAHRAIAEARRQAHIALGPHGPEVLSYELVRTVLRDPRFVTATGLGLDVQGITSGPLWDRATQNILGLDGAEHHRLRRLVSKAFAPRSAERLRDAITDAITDLIEPLTQVGHCDVVPDIARRYPTPIICALLGAPRRDWELFSDWTDEIKKLFDWNLANDGPAVLAAWQELDAYLEGMLAERRHNLTDDLISDLIRAEDDGDCLTHSELLMLAAALLVAGTDTTRNQLAAAVHALGDHPDQWELLAEHPELALNAVHEVMRYYPVVLATIRRAAETVELDGITIPAGTLVVANSAAANRDPDMYDNPHRLDIARGDAPATLTFGGGVHYCLGAHLARIELAEALRVITRRMPNPVLGGPVRWNPMSGITGPAELRMEFTPGH</sequence>
<keyword evidence="4 18" id="KW-0349">Heme</keyword>
<keyword evidence="3" id="KW-0153">Cholesterol metabolism</keyword>
<dbReference type="GO" id="GO:0016042">
    <property type="term" value="P:lipid catabolic process"/>
    <property type="evidence" value="ECO:0007669"/>
    <property type="project" value="UniProtKB-KW"/>
</dbReference>
<dbReference type="GO" id="GO:0008203">
    <property type="term" value="P:cholesterol metabolic process"/>
    <property type="evidence" value="ECO:0007669"/>
    <property type="project" value="UniProtKB-KW"/>
</dbReference>
<dbReference type="RefSeq" id="WP_163747632.1">
    <property type="nucleotide sequence ID" value="NZ_AP022596.1"/>
</dbReference>
<comment type="cofactor">
    <cofactor evidence="1">
        <name>heme</name>
        <dbReference type="ChEBI" id="CHEBI:30413"/>
    </cofactor>
</comment>
<dbReference type="PROSITE" id="PS00086">
    <property type="entry name" value="CYTOCHROME_P450"/>
    <property type="match status" value="1"/>
</dbReference>
<dbReference type="Proteomes" id="UP000467148">
    <property type="component" value="Chromosome"/>
</dbReference>
<evidence type="ECO:0000256" key="3">
    <source>
        <dbReference type="ARBA" id="ARBA00022548"/>
    </source>
</evidence>
<dbReference type="FunFam" id="1.10.630.10:FF:000018">
    <property type="entry name" value="Cytochrome P450 monooxygenase"/>
    <property type="match status" value="1"/>
</dbReference>
<organism evidence="19 20">
    <name type="scientific">Mycolicibacterium helvum</name>
    <dbReference type="NCBI Taxonomy" id="1534349"/>
    <lineage>
        <taxon>Bacteria</taxon>
        <taxon>Bacillati</taxon>
        <taxon>Actinomycetota</taxon>
        <taxon>Actinomycetes</taxon>
        <taxon>Mycobacteriales</taxon>
        <taxon>Mycobacteriaceae</taxon>
        <taxon>Mycolicibacterium</taxon>
    </lineage>
</organism>
<reference evidence="19 20" key="1">
    <citation type="journal article" date="2019" name="Emerg. Microbes Infect.">
        <title>Comprehensive subspecies identification of 175 nontuberculous mycobacteria species based on 7547 genomic profiles.</title>
        <authorList>
            <person name="Matsumoto Y."/>
            <person name="Kinjo T."/>
            <person name="Motooka D."/>
            <person name="Nabeya D."/>
            <person name="Jung N."/>
            <person name="Uechi K."/>
            <person name="Horii T."/>
            <person name="Iida T."/>
            <person name="Fujita J."/>
            <person name="Nakamura S."/>
        </authorList>
    </citation>
    <scope>NUCLEOTIDE SEQUENCE [LARGE SCALE GENOMIC DNA]</scope>
    <source>
        <strain evidence="19 20">JCM 30396</strain>
    </source>
</reference>
<evidence type="ECO:0000313" key="19">
    <source>
        <dbReference type="EMBL" id="BBY64063.1"/>
    </source>
</evidence>
<accession>A0A7I7T5I0</accession>
<evidence type="ECO:0000256" key="18">
    <source>
        <dbReference type="RuleBase" id="RU000461"/>
    </source>
</evidence>
<name>A0A7I7T5I0_9MYCO</name>
<evidence type="ECO:0000256" key="13">
    <source>
        <dbReference type="ARBA" id="ARBA00049645"/>
    </source>
</evidence>
<keyword evidence="9 18" id="KW-0503">Monooxygenase</keyword>
<keyword evidence="10" id="KW-0443">Lipid metabolism</keyword>
<evidence type="ECO:0000256" key="6">
    <source>
        <dbReference type="ARBA" id="ARBA00022963"/>
    </source>
</evidence>
<keyword evidence="7 18" id="KW-0560">Oxidoreductase</keyword>